<dbReference type="Gene3D" id="2.60.420.10">
    <property type="entry name" value="Maltose phosphorylase, domain 3"/>
    <property type="match status" value="1"/>
</dbReference>
<protein>
    <submittedName>
        <fullName evidence="4">Acid trehalase-like protein 1</fullName>
    </submittedName>
</protein>
<accession>A0A177BCT4</accession>
<sequence length="848" mass="98774">MKLIKICNITFFIIVFYFKSLILAQNENNFEDDYGASHIIKSSYLHRNKGPSNEINVDLMPILANGYIGGPMYGKWLNINGVYSYGENATSAIYKTRIPSLLMSSIQFEDEELLNESTKEYRFNTKYGIFNERVTNKFAIIEKKTYAHRKLTRLFVNEITIRRKPDSLTVGIINLAFVNYDIKGEDYEIEQNEYHKYHKMVRLRLKKPFSEKATYIHVFWKESPMSIHLSDGINVYRLTTFMSLDVDEARARQSFDQALNYLEGDIRANSIYNEHIKAWDTIWENGHLEFDDNNPALAQLVSATQYSLYSSLRSESDDQPPADDDYITNPAPNGFSMETILPDSLISWKNDLMILPALSMLQPEMARYMLRFRAEQAKDISKKIAIKNNQEGISFAFEMPPAYISPKIDNLYSLNGKNNAKKQYHISAAVVMAIRHYFAATWDLKIKSDQSYKSCDIIKEISRNFAQLLQRTSDNKYSLNDSIGPDETTTDQNLVNGYTNIITSISIQWARYFTCMCGETGSSLPLDWDEKAVNILLPYNKATRNHYRYIEKNQTAINYPDRIKELEILLIHYPFKWNVSNEIALNDIYMYGKKLIDHTESYNWSILTILHKWYNLIEMTQSNFEKSYVNYVKEPYKLWSQYPINSDKPGLSNYLPSAGGFIQSLLFGYAGIHLNDDNLECINPSLPIDSQQMKVRANYLGWKLDFTFTQEYIELKVNKSSNNQLQINYFKDSYINQKDSSSDINYDNEYENIPVTDGSKDSQNIYDENDFLEEGFNIKFNMKTFKKFKIYSPQGAMCESPQIYANLPCSYDYVEMKYEDIWRICSSTFKCLLNPIVYFVLITLYFVL</sequence>
<dbReference type="SUPFAM" id="SSF48208">
    <property type="entry name" value="Six-hairpin glycosidases"/>
    <property type="match status" value="1"/>
</dbReference>
<dbReference type="PANTHER" id="PTHR11051:SF8">
    <property type="entry name" value="PROTEIN-GLUCOSYLGALACTOSYLHYDROXYLYSINE GLUCOSIDASE"/>
    <property type="match status" value="1"/>
</dbReference>
<evidence type="ECO:0000256" key="1">
    <source>
        <dbReference type="ARBA" id="ARBA00006768"/>
    </source>
</evidence>
<evidence type="ECO:0000313" key="4">
    <source>
        <dbReference type="EMBL" id="OAF72020.1"/>
    </source>
</evidence>
<feature type="domain" description="Glycoside hydrolase family 65 central catalytic" evidence="3">
    <location>
        <begin position="348"/>
        <end position="526"/>
    </location>
</feature>
<dbReference type="GO" id="GO:0004553">
    <property type="term" value="F:hydrolase activity, hydrolyzing O-glycosyl compounds"/>
    <property type="evidence" value="ECO:0007669"/>
    <property type="project" value="TreeGrafter"/>
</dbReference>
<evidence type="ECO:0000259" key="3">
    <source>
        <dbReference type="Pfam" id="PF03632"/>
    </source>
</evidence>
<dbReference type="Proteomes" id="UP000078046">
    <property type="component" value="Unassembled WGS sequence"/>
</dbReference>
<dbReference type="Gene3D" id="1.50.10.10">
    <property type="match status" value="1"/>
</dbReference>
<keyword evidence="2" id="KW-0732">Signal</keyword>
<dbReference type="PANTHER" id="PTHR11051">
    <property type="entry name" value="GLYCOSYL HYDROLASE-RELATED"/>
    <property type="match status" value="1"/>
</dbReference>
<feature type="signal peptide" evidence="2">
    <location>
        <begin position="1"/>
        <end position="24"/>
    </location>
</feature>
<dbReference type="InterPro" id="IPR005195">
    <property type="entry name" value="Glyco_hydro_65_M"/>
</dbReference>
<comment type="caution">
    <text evidence="4">The sequence shown here is derived from an EMBL/GenBank/DDBJ whole genome shotgun (WGS) entry which is preliminary data.</text>
</comment>
<dbReference type="OrthoDB" id="200349at2759"/>
<evidence type="ECO:0000313" key="5">
    <source>
        <dbReference type="Proteomes" id="UP000078046"/>
    </source>
</evidence>
<evidence type="ECO:0000256" key="2">
    <source>
        <dbReference type="SAM" id="SignalP"/>
    </source>
</evidence>
<gene>
    <name evidence="4" type="ORF">A3Q56_00210</name>
</gene>
<name>A0A177BCT4_9BILA</name>
<dbReference type="GO" id="GO:0005975">
    <property type="term" value="P:carbohydrate metabolic process"/>
    <property type="evidence" value="ECO:0007669"/>
    <property type="project" value="InterPro"/>
</dbReference>
<dbReference type="AlphaFoldDB" id="A0A177BCT4"/>
<feature type="chain" id="PRO_5008056925" evidence="2">
    <location>
        <begin position="25"/>
        <end position="848"/>
    </location>
</feature>
<keyword evidence="5" id="KW-1185">Reference proteome</keyword>
<proteinExistence type="inferred from homology"/>
<comment type="similarity">
    <text evidence="1">Belongs to the glycosyl hydrolase 65 family.</text>
</comment>
<dbReference type="InterPro" id="IPR008928">
    <property type="entry name" value="6-hairpin_glycosidase_sf"/>
</dbReference>
<dbReference type="Pfam" id="PF03632">
    <property type="entry name" value="Glyco_hydro_65m"/>
    <property type="match status" value="1"/>
</dbReference>
<dbReference type="EMBL" id="LWCA01000009">
    <property type="protein sequence ID" value="OAF72020.1"/>
    <property type="molecule type" value="Genomic_DNA"/>
</dbReference>
<reference evidence="4 5" key="1">
    <citation type="submission" date="2016-04" db="EMBL/GenBank/DDBJ databases">
        <title>The genome of Intoshia linei affirms orthonectids as highly simplified spiralians.</title>
        <authorList>
            <person name="Mikhailov K.V."/>
            <person name="Slusarev G.S."/>
            <person name="Nikitin M.A."/>
            <person name="Logacheva M.D."/>
            <person name="Penin A."/>
            <person name="Aleoshin V."/>
            <person name="Panchin Y.V."/>
        </authorList>
    </citation>
    <scope>NUCLEOTIDE SEQUENCE [LARGE SCALE GENOMIC DNA]</scope>
    <source>
        <strain evidence="4">Intl2013</strain>
        <tissue evidence="4">Whole animal</tissue>
    </source>
</reference>
<organism evidence="4 5">
    <name type="scientific">Intoshia linei</name>
    <dbReference type="NCBI Taxonomy" id="1819745"/>
    <lineage>
        <taxon>Eukaryota</taxon>
        <taxon>Metazoa</taxon>
        <taxon>Spiralia</taxon>
        <taxon>Lophotrochozoa</taxon>
        <taxon>Mesozoa</taxon>
        <taxon>Orthonectida</taxon>
        <taxon>Rhopaluridae</taxon>
        <taxon>Intoshia</taxon>
    </lineage>
</organism>
<dbReference type="InterPro" id="IPR012341">
    <property type="entry name" value="6hp_glycosidase-like_sf"/>
</dbReference>